<dbReference type="Proteomes" id="UP001500507">
    <property type="component" value="Unassembled WGS sequence"/>
</dbReference>
<dbReference type="InterPro" id="IPR009057">
    <property type="entry name" value="Homeodomain-like_sf"/>
</dbReference>
<organism evidence="5 6">
    <name type="scientific">Gangjinia marincola</name>
    <dbReference type="NCBI Taxonomy" id="578463"/>
    <lineage>
        <taxon>Bacteria</taxon>
        <taxon>Pseudomonadati</taxon>
        <taxon>Bacteroidota</taxon>
        <taxon>Flavobacteriia</taxon>
        <taxon>Flavobacteriales</taxon>
        <taxon>Flavobacteriaceae</taxon>
        <taxon>Gangjinia</taxon>
    </lineage>
</organism>
<keyword evidence="2" id="KW-0238">DNA-binding</keyword>
<protein>
    <submittedName>
        <fullName evidence="5">Helix-turn-helix transcriptional regulator</fullName>
    </submittedName>
</protein>
<evidence type="ECO:0000256" key="3">
    <source>
        <dbReference type="ARBA" id="ARBA00023163"/>
    </source>
</evidence>
<accession>A0ABN1MI48</accession>
<feature type="domain" description="HTH araC/xylS-type" evidence="4">
    <location>
        <begin position="197"/>
        <end position="295"/>
    </location>
</feature>
<gene>
    <name evidence="5" type="ORF">GCM10009117_19760</name>
</gene>
<dbReference type="RefSeq" id="WP_343766839.1">
    <property type="nucleotide sequence ID" value="NZ_BAAAFG010000015.1"/>
</dbReference>
<dbReference type="InterPro" id="IPR018060">
    <property type="entry name" value="HTH_AraC"/>
</dbReference>
<dbReference type="EMBL" id="BAAAFG010000015">
    <property type="protein sequence ID" value="GAA0872829.1"/>
    <property type="molecule type" value="Genomic_DNA"/>
</dbReference>
<keyword evidence="6" id="KW-1185">Reference proteome</keyword>
<keyword evidence="3" id="KW-0804">Transcription</keyword>
<reference evidence="5 6" key="1">
    <citation type="journal article" date="2019" name="Int. J. Syst. Evol. Microbiol.">
        <title>The Global Catalogue of Microorganisms (GCM) 10K type strain sequencing project: providing services to taxonomists for standard genome sequencing and annotation.</title>
        <authorList>
            <consortium name="The Broad Institute Genomics Platform"/>
            <consortium name="The Broad Institute Genome Sequencing Center for Infectious Disease"/>
            <person name="Wu L."/>
            <person name="Ma J."/>
        </authorList>
    </citation>
    <scope>NUCLEOTIDE SEQUENCE [LARGE SCALE GENOMIC DNA]</scope>
    <source>
        <strain evidence="5 6">JCM 16082</strain>
    </source>
</reference>
<name>A0ABN1MI48_9FLAO</name>
<evidence type="ECO:0000313" key="6">
    <source>
        <dbReference type="Proteomes" id="UP001500507"/>
    </source>
</evidence>
<dbReference type="InterPro" id="IPR018062">
    <property type="entry name" value="HTH_AraC-typ_CS"/>
</dbReference>
<dbReference type="PROSITE" id="PS00041">
    <property type="entry name" value="HTH_ARAC_FAMILY_1"/>
    <property type="match status" value="1"/>
</dbReference>
<dbReference type="PRINTS" id="PR00032">
    <property type="entry name" value="HTHARAC"/>
</dbReference>
<dbReference type="SMART" id="SM00342">
    <property type="entry name" value="HTH_ARAC"/>
    <property type="match status" value="1"/>
</dbReference>
<evidence type="ECO:0000259" key="4">
    <source>
        <dbReference type="PROSITE" id="PS01124"/>
    </source>
</evidence>
<dbReference type="SUPFAM" id="SSF46689">
    <property type="entry name" value="Homeodomain-like"/>
    <property type="match status" value="2"/>
</dbReference>
<proteinExistence type="predicted"/>
<dbReference type="PROSITE" id="PS01124">
    <property type="entry name" value="HTH_ARAC_FAMILY_2"/>
    <property type="match status" value="1"/>
</dbReference>
<evidence type="ECO:0000313" key="5">
    <source>
        <dbReference type="EMBL" id="GAA0872829.1"/>
    </source>
</evidence>
<evidence type="ECO:0000256" key="2">
    <source>
        <dbReference type="ARBA" id="ARBA00023125"/>
    </source>
</evidence>
<keyword evidence="1" id="KW-0805">Transcription regulation</keyword>
<dbReference type="Gene3D" id="1.10.10.60">
    <property type="entry name" value="Homeodomain-like"/>
    <property type="match status" value="1"/>
</dbReference>
<evidence type="ECO:0000256" key="1">
    <source>
        <dbReference type="ARBA" id="ARBA00023015"/>
    </source>
</evidence>
<dbReference type="Pfam" id="PF12833">
    <property type="entry name" value="HTH_18"/>
    <property type="match status" value="1"/>
</dbReference>
<dbReference type="InterPro" id="IPR020449">
    <property type="entry name" value="Tscrpt_reg_AraC-type_HTH"/>
</dbReference>
<sequence length="297" mass="34283">MKQNIEKNVARSSSELVNIEDDFIIITHKNNSDSLEEFKHQVDSSYIQFHFCAKGNGIFVFNNGNYRLPLSEQKSLLLYNPQQDLPLHLQIAENSWLVSILVHLKKFHTLFSQEASYVDFLSEENKSKKYYKDGVISPSTAVVLNQMLNFNLHESVRDIYLKGKAYELIGLYFNHPDEPDVEQCPFLADEENVRKIKMAKQLIIEHMAEPPTLQELSEKIGLSLKKLKEGFKEIYGDTVYGFLVDYKLEYARSLLEKGQHNVNEVGLKIGYSTSSHFIAAFKKKFGITPKQYMQTQN</sequence>
<comment type="caution">
    <text evidence="5">The sequence shown here is derived from an EMBL/GenBank/DDBJ whole genome shotgun (WGS) entry which is preliminary data.</text>
</comment>
<dbReference type="PANTHER" id="PTHR47893:SF1">
    <property type="entry name" value="REGULATORY PROTEIN PCHR"/>
    <property type="match status" value="1"/>
</dbReference>
<dbReference type="PANTHER" id="PTHR47893">
    <property type="entry name" value="REGULATORY PROTEIN PCHR"/>
    <property type="match status" value="1"/>
</dbReference>
<dbReference type="InterPro" id="IPR053142">
    <property type="entry name" value="PchR_regulatory_protein"/>
</dbReference>